<comment type="similarity">
    <text evidence="3">Belongs to the Tdpoz family.</text>
</comment>
<feature type="region of interest" description="Disordered" evidence="4">
    <location>
        <begin position="463"/>
        <end position="510"/>
    </location>
</feature>
<comment type="caution">
    <text evidence="6">The sequence shown here is derived from an EMBL/GenBank/DDBJ whole genome shotgun (WGS) entry which is preliminary data.</text>
</comment>
<dbReference type="InterPro" id="IPR045005">
    <property type="entry name" value="BPM1-6"/>
</dbReference>
<accession>A0ABQ7GI52</accession>
<comment type="function">
    <text evidence="1">May act as a substrate-specific adapter of an E3 ubiquitin-protein ligase complex (CUL3-RBX1-BTB) which mediates the ubiquitination and subsequent proteasomal degradation of target proteins.</text>
</comment>
<keyword evidence="7" id="KW-1185">Reference proteome</keyword>
<dbReference type="Proteomes" id="UP000815325">
    <property type="component" value="Unassembled WGS sequence"/>
</dbReference>
<dbReference type="CDD" id="cd00121">
    <property type="entry name" value="MATH"/>
    <property type="match status" value="1"/>
</dbReference>
<feature type="domain" description="BTB" evidence="5">
    <location>
        <begin position="293"/>
        <end position="360"/>
    </location>
</feature>
<feature type="region of interest" description="Disordered" evidence="4">
    <location>
        <begin position="73"/>
        <end position="150"/>
    </location>
</feature>
<dbReference type="PROSITE" id="PS50097">
    <property type="entry name" value="BTB"/>
    <property type="match status" value="1"/>
</dbReference>
<dbReference type="Gene3D" id="2.60.210.10">
    <property type="entry name" value="Apoptosis, Tumor Necrosis Factor Receptor Associated Protein 2, Chain A"/>
    <property type="match status" value="1"/>
</dbReference>
<protein>
    <recommendedName>
        <fullName evidence="5">BTB domain-containing protein</fullName>
    </recommendedName>
</protein>
<dbReference type="SUPFAM" id="SSF49599">
    <property type="entry name" value="TRAF domain-like"/>
    <property type="match status" value="1"/>
</dbReference>
<feature type="compositionally biased region" description="Basic and acidic residues" evidence="4">
    <location>
        <begin position="492"/>
        <end position="510"/>
    </location>
</feature>
<dbReference type="InterPro" id="IPR008974">
    <property type="entry name" value="TRAF-like"/>
</dbReference>
<evidence type="ECO:0000256" key="4">
    <source>
        <dbReference type="SAM" id="MobiDB-lite"/>
    </source>
</evidence>
<dbReference type="PANTHER" id="PTHR26379">
    <property type="entry name" value="BTB/POZ AND MATH DOMAIN-CONTAINING PROTEIN 1"/>
    <property type="match status" value="1"/>
</dbReference>
<evidence type="ECO:0000313" key="7">
    <source>
        <dbReference type="Proteomes" id="UP000815325"/>
    </source>
</evidence>
<dbReference type="InterPro" id="IPR002083">
    <property type="entry name" value="MATH/TRAF_dom"/>
</dbReference>
<feature type="compositionally biased region" description="Low complexity" evidence="4">
    <location>
        <begin position="101"/>
        <end position="110"/>
    </location>
</feature>
<reference evidence="6" key="1">
    <citation type="submission" date="2017-08" db="EMBL/GenBank/DDBJ databases">
        <authorList>
            <person name="Polle J.E."/>
            <person name="Barry K."/>
            <person name="Cushman J."/>
            <person name="Schmutz J."/>
            <person name="Tran D."/>
            <person name="Hathwaick L.T."/>
            <person name="Yim W.C."/>
            <person name="Jenkins J."/>
            <person name="Mckie-Krisberg Z.M."/>
            <person name="Prochnik S."/>
            <person name="Lindquist E."/>
            <person name="Dockter R.B."/>
            <person name="Adam C."/>
            <person name="Molina H."/>
            <person name="Bunkerborg J."/>
            <person name="Jin E."/>
            <person name="Buchheim M."/>
            <person name="Magnuson J."/>
        </authorList>
    </citation>
    <scope>NUCLEOTIDE SEQUENCE</scope>
    <source>
        <strain evidence="6">CCAP 19/18</strain>
    </source>
</reference>
<name>A0ABQ7GI52_DUNSA</name>
<dbReference type="EMBL" id="MU069765">
    <property type="protein sequence ID" value="KAF5834295.1"/>
    <property type="molecule type" value="Genomic_DNA"/>
</dbReference>
<dbReference type="SUPFAM" id="SSF54695">
    <property type="entry name" value="POZ domain"/>
    <property type="match status" value="1"/>
</dbReference>
<dbReference type="PANTHER" id="PTHR26379:SF187">
    <property type="entry name" value="OS07G0655300 PROTEIN"/>
    <property type="match status" value="1"/>
</dbReference>
<feature type="compositionally biased region" description="Low complexity" evidence="4">
    <location>
        <begin position="132"/>
        <end position="144"/>
    </location>
</feature>
<sequence>MAEGTPPPGTDAGKLTCKTNSKTVTDTLVGEHSHHIVGYSLIKGIGDGEPIASERFTVGGHEWVLLFYPDGKRSSSSEGHGGGADLGQVERHQVPPPPGQQPGLIVGIPPNHAGGDLDGPQGSGGAVGGAGAPPAVAAPGQLQGHQHHHPTAQQALQHLQALQPPRPQNIPLARRDTTNEYAALFVALIGEGPNPQGVVNTSDGKVVRAFHRFTLVDQTGQGRDLTKGRTRDAGAVKISCARQMHSSALHAMLAGGALSRNSGPSNSRSELVRVPTPSLGEDLGQLLMSGEGTDCEFAVEDEVMRVHKIILEARSPVFHALLTSPMREGQEGRVKIVDIKAPVFRALLHFVYTDSLPEEHEGPNLDVPMAQHLLVAADQYQLTRLRRICERRLCETVNVETVATTLTLAEQNHAEDLKKVCLDFVSRNLAAVMATDGYRHMTSSCAQLQAEILATIATAAPGNDNHRDRATHHHTATGGANALGGGFRSAPRVREHAADDELRRVRPRRE</sequence>
<dbReference type="Gene3D" id="1.25.40.420">
    <property type="match status" value="1"/>
</dbReference>
<gene>
    <name evidence="6" type="ORF">DUNSADRAFT_9118</name>
</gene>
<evidence type="ECO:0000259" key="5">
    <source>
        <dbReference type="PROSITE" id="PS50097"/>
    </source>
</evidence>
<organism evidence="6 7">
    <name type="scientific">Dunaliella salina</name>
    <name type="common">Green alga</name>
    <name type="synonym">Protococcus salinus</name>
    <dbReference type="NCBI Taxonomy" id="3046"/>
    <lineage>
        <taxon>Eukaryota</taxon>
        <taxon>Viridiplantae</taxon>
        <taxon>Chlorophyta</taxon>
        <taxon>core chlorophytes</taxon>
        <taxon>Chlorophyceae</taxon>
        <taxon>CS clade</taxon>
        <taxon>Chlamydomonadales</taxon>
        <taxon>Dunaliellaceae</taxon>
        <taxon>Dunaliella</taxon>
    </lineage>
</organism>
<proteinExistence type="inferred from homology"/>
<feature type="compositionally biased region" description="Gly residues" evidence="4">
    <location>
        <begin position="121"/>
        <end position="131"/>
    </location>
</feature>
<evidence type="ECO:0000256" key="2">
    <source>
        <dbReference type="ARBA" id="ARBA00004906"/>
    </source>
</evidence>
<evidence type="ECO:0000256" key="1">
    <source>
        <dbReference type="ARBA" id="ARBA00002668"/>
    </source>
</evidence>
<dbReference type="InterPro" id="IPR011333">
    <property type="entry name" value="SKP1/BTB/POZ_sf"/>
</dbReference>
<dbReference type="SMART" id="SM00225">
    <property type="entry name" value="BTB"/>
    <property type="match status" value="1"/>
</dbReference>
<dbReference type="InterPro" id="IPR056423">
    <property type="entry name" value="BACK_BPM_SPOP"/>
</dbReference>
<comment type="pathway">
    <text evidence="2">Protein modification; protein ubiquitination.</text>
</comment>
<dbReference type="InterPro" id="IPR034090">
    <property type="entry name" value="BPM_C"/>
</dbReference>
<dbReference type="InterPro" id="IPR000210">
    <property type="entry name" value="BTB/POZ_dom"/>
</dbReference>
<dbReference type="Pfam" id="PF24570">
    <property type="entry name" value="BACK_BPM_SPOP"/>
    <property type="match status" value="1"/>
</dbReference>
<dbReference type="Pfam" id="PF00651">
    <property type="entry name" value="BTB"/>
    <property type="match status" value="1"/>
</dbReference>
<evidence type="ECO:0000256" key="3">
    <source>
        <dbReference type="ARBA" id="ARBA00010846"/>
    </source>
</evidence>
<dbReference type="Gene3D" id="3.30.710.10">
    <property type="entry name" value="Potassium Channel Kv1.1, Chain A"/>
    <property type="match status" value="1"/>
</dbReference>
<dbReference type="CDD" id="cd18280">
    <property type="entry name" value="BTB_POZ_BPM_plant"/>
    <property type="match status" value="1"/>
</dbReference>
<evidence type="ECO:0000313" key="6">
    <source>
        <dbReference type="EMBL" id="KAF5834295.1"/>
    </source>
</evidence>
<dbReference type="CDD" id="cd14736">
    <property type="entry name" value="BACK_AtBPM-like"/>
    <property type="match status" value="1"/>
</dbReference>